<evidence type="ECO:0000313" key="2">
    <source>
        <dbReference type="EMBL" id="CAF3695947.1"/>
    </source>
</evidence>
<feature type="signal peptide" evidence="1">
    <location>
        <begin position="1"/>
        <end position="18"/>
    </location>
</feature>
<dbReference type="Proteomes" id="UP000663844">
    <property type="component" value="Unassembled WGS sequence"/>
</dbReference>
<gene>
    <name evidence="2" type="ORF">OXD698_LOCUS11941</name>
</gene>
<keyword evidence="1" id="KW-0732">Signal</keyword>
<comment type="caution">
    <text evidence="2">The sequence shown here is derived from an EMBL/GenBank/DDBJ whole genome shotgun (WGS) entry which is preliminary data.</text>
</comment>
<proteinExistence type="predicted"/>
<evidence type="ECO:0000256" key="1">
    <source>
        <dbReference type="SAM" id="SignalP"/>
    </source>
</evidence>
<protein>
    <submittedName>
        <fullName evidence="2">Uncharacterized protein</fullName>
    </submittedName>
</protein>
<name>A0A818UB64_9BILA</name>
<feature type="chain" id="PRO_5032276647" evidence="1">
    <location>
        <begin position="19"/>
        <end position="267"/>
    </location>
</feature>
<dbReference type="AlphaFoldDB" id="A0A818UB64"/>
<accession>A0A818UB64</accession>
<organism evidence="2 3">
    <name type="scientific">Adineta steineri</name>
    <dbReference type="NCBI Taxonomy" id="433720"/>
    <lineage>
        <taxon>Eukaryota</taxon>
        <taxon>Metazoa</taxon>
        <taxon>Spiralia</taxon>
        <taxon>Gnathifera</taxon>
        <taxon>Rotifera</taxon>
        <taxon>Eurotatoria</taxon>
        <taxon>Bdelloidea</taxon>
        <taxon>Adinetida</taxon>
        <taxon>Adinetidae</taxon>
        <taxon>Adineta</taxon>
    </lineage>
</organism>
<dbReference type="EMBL" id="CAJOAZ010000680">
    <property type="protein sequence ID" value="CAF3695947.1"/>
    <property type="molecule type" value="Genomic_DNA"/>
</dbReference>
<sequence length="267" mass="29167">MYSITSIILLMIVSLCYGQPTNEGQCLPDTVDFATKVEKSSVVVYGKAMAKIMNDGSDSIFHIFFQVDCILKGPATLRQINITNAGRVPGKQYCQEFPVGSGYSIAFLEPIASNKTTHRTFTPADFAEIRDDGNSTSQLLARTCNLHRIVPRQSLASVSDVCPAVGTHPICHEIVNTTILTQTELNNITNVILSDETTMLTNIANKTLVISGEADRLTQPIHSPQQEIDAIRGKSSVHQVDVDKSNNAKSITFSVLLMIISMIFCSN</sequence>
<evidence type="ECO:0000313" key="3">
    <source>
        <dbReference type="Proteomes" id="UP000663844"/>
    </source>
</evidence>
<reference evidence="2" key="1">
    <citation type="submission" date="2021-02" db="EMBL/GenBank/DDBJ databases">
        <authorList>
            <person name="Nowell W R."/>
        </authorList>
    </citation>
    <scope>NUCLEOTIDE SEQUENCE</scope>
</reference>